<name>A0A1H1TM83_9ACTN</name>
<dbReference type="Proteomes" id="UP000198688">
    <property type="component" value="Chromosome I"/>
</dbReference>
<dbReference type="InterPro" id="IPR008979">
    <property type="entry name" value="Galactose-bd-like_sf"/>
</dbReference>
<dbReference type="SUPFAM" id="SSF49785">
    <property type="entry name" value="Galactose-binding domain-like"/>
    <property type="match status" value="1"/>
</dbReference>
<dbReference type="AlphaFoldDB" id="A0A1H1TM83"/>
<dbReference type="OrthoDB" id="3815242at2"/>
<dbReference type="EMBL" id="LT629758">
    <property type="protein sequence ID" value="SDS61350.1"/>
    <property type="molecule type" value="Genomic_DNA"/>
</dbReference>
<accession>A0A1H1TM83</accession>
<dbReference type="Gene3D" id="2.60.120.260">
    <property type="entry name" value="Galactose-binding domain-like"/>
    <property type="match status" value="1"/>
</dbReference>
<evidence type="ECO:0000313" key="2">
    <source>
        <dbReference type="EMBL" id="SDS61350.1"/>
    </source>
</evidence>
<keyword evidence="3" id="KW-1185">Reference proteome</keyword>
<keyword evidence="1" id="KW-0732">Signal</keyword>
<feature type="chain" id="PRO_5009261282" description="F5/8 type C domain-containing protein" evidence="1">
    <location>
        <begin position="20"/>
        <end position="266"/>
    </location>
</feature>
<gene>
    <name evidence="2" type="ORF">SAMN04489716_1182</name>
</gene>
<proteinExistence type="predicted"/>
<dbReference type="RefSeq" id="WP_092542324.1">
    <property type="nucleotide sequence ID" value="NZ_BOMJ01000020.1"/>
</dbReference>
<evidence type="ECO:0000313" key="3">
    <source>
        <dbReference type="Proteomes" id="UP000198688"/>
    </source>
</evidence>
<dbReference type="STRING" id="113562.SAMN04489716_1182"/>
<evidence type="ECO:0008006" key="4">
    <source>
        <dbReference type="Google" id="ProtNLM"/>
    </source>
</evidence>
<organism evidence="2 3">
    <name type="scientific">Actinoplanes derwentensis</name>
    <dbReference type="NCBI Taxonomy" id="113562"/>
    <lineage>
        <taxon>Bacteria</taxon>
        <taxon>Bacillati</taxon>
        <taxon>Actinomycetota</taxon>
        <taxon>Actinomycetes</taxon>
        <taxon>Micromonosporales</taxon>
        <taxon>Micromonosporaceae</taxon>
        <taxon>Actinoplanes</taxon>
    </lineage>
</organism>
<evidence type="ECO:0000256" key="1">
    <source>
        <dbReference type="SAM" id="SignalP"/>
    </source>
</evidence>
<sequence length="266" mass="28339">MIRLALLCALLCTPVPAEAVRLTVDPSSLMVITGRCNARDLAVRMTNTSEIPVYADAILSASPALHLQRQRITTWLPPGQTRTVPVRVSAPSSSSDIAGEVIVTSGTQRVTVAVTVTGPSSGADLTSRATRVTASSFRAAGPVCAGADGDPATWWIDGTNRVWPDHYEVAWATPFHPCRVVVGTLPATQGGLRDWDVQIWSDETWLTVDTVRENTATTRTSTLPPIPTTAVRIRTLAANGADDQSRITDLLVVDRPAPSVAPRLDG</sequence>
<protein>
    <recommendedName>
        <fullName evidence="4">F5/8 type C domain-containing protein</fullName>
    </recommendedName>
</protein>
<feature type="signal peptide" evidence="1">
    <location>
        <begin position="1"/>
        <end position="19"/>
    </location>
</feature>
<reference evidence="2 3" key="1">
    <citation type="submission" date="2016-10" db="EMBL/GenBank/DDBJ databases">
        <authorList>
            <person name="de Groot N.N."/>
        </authorList>
    </citation>
    <scope>NUCLEOTIDE SEQUENCE [LARGE SCALE GENOMIC DNA]</scope>
    <source>
        <strain evidence="2 3">DSM 43941</strain>
    </source>
</reference>